<gene>
    <name evidence="2" type="ORF">HPB48_019288</name>
</gene>
<evidence type="ECO:0000256" key="1">
    <source>
        <dbReference type="SAM" id="MobiDB-lite"/>
    </source>
</evidence>
<feature type="compositionally biased region" description="Basic residues" evidence="1">
    <location>
        <begin position="52"/>
        <end position="61"/>
    </location>
</feature>
<feature type="region of interest" description="Disordered" evidence="1">
    <location>
        <begin position="1"/>
        <end position="102"/>
    </location>
</feature>
<reference evidence="2 3" key="1">
    <citation type="journal article" date="2020" name="Cell">
        <title>Large-Scale Comparative Analyses of Tick Genomes Elucidate Their Genetic Diversity and Vector Capacities.</title>
        <authorList>
            <consortium name="Tick Genome and Microbiome Consortium (TIGMIC)"/>
            <person name="Jia N."/>
            <person name="Wang J."/>
            <person name="Shi W."/>
            <person name="Du L."/>
            <person name="Sun Y."/>
            <person name="Zhan W."/>
            <person name="Jiang J.F."/>
            <person name="Wang Q."/>
            <person name="Zhang B."/>
            <person name="Ji P."/>
            <person name="Bell-Sakyi L."/>
            <person name="Cui X.M."/>
            <person name="Yuan T.T."/>
            <person name="Jiang B.G."/>
            <person name="Yang W.F."/>
            <person name="Lam T.T."/>
            <person name="Chang Q.C."/>
            <person name="Ding S.J."/>
            <person name="Wang X.J."/>
            <person name="Zhu J.G."/>
            <person name="Ruan X.D."/>
            <person name="Zhao L."/>
            <person name="Wei J.T."/>
            <person name="Ye R.Z."/>
            <person name="Que T.C."/>
            <person name="Du C.H."/>
            <person name="Zhou Y.H."/>
            <person name="Cheng J.X."/>
            <person name="Dai P.F."/>
            <person name="Guo W.B."/>
            <person name="Han X.H."/>
            <person name="Huang E.J."/>
            <person name="Li L.F."/>
            <person name="Wei W."/>
            <person name="Gao Y.C."/>
            <person name="Liu J.Z."/>
            <person name="Shao H.Z."/>
            <person name="Wang X."/>
            <person name="Wang C.C."/>
            <person name="Yang T.C."/>
            <person name="Huo Q.B."/>
            <person name="Li W."/>
            <person name="Chen H.Y."/>
            <person name="Chen S.E."/>
            <person name="Zhou L.G."/>
            <person name="Ni X.B."/>
            <person name="Tian J.H."/>
            <person name="Sheng Y."/>
            <person name="Liu T."/>
            <person name="Pan Y.S."/>
            <person name="Xia L.Y."/>
            <person name="Li J."/>
            <person name="Zhao F."/>
            <person name="Cao W.C."/>
        </authorList>
    </citation>
    <scope>NUCLEOTIDE SEQUENCE [LARGE SCALE GENOMIC DNA]</scope>
    <source>
        <strain evidence="2">HaeL-2018</strain>
    </source>
</reference>
<dbReference type="EMBL" id="JABSTR010000008">
    <property type="protein sequence ID" value="KAH9378182.1"/>
    <property type="molecule type" value="Genomic_DNA"/>
</dbReference>
<feature type="compositionally biased region" description="Polar residues" evidence="1">
    <location>
        <begin position="34"/>
        <end position="47"/>
    </location>
</feature>
<evidence type="ECO:0000313" key="3">
    <source>
        <dbReference type="Proteomes" id="UP000821853"/>
    </source>
</evidence>
<evidence type="ECO:0000313" key="2">
    <source>
        <dbReference type="EMBL" id="KAH9378182.1"/>
    </source>
</evidence>
<organism evidence="2 3">
    <name type="scientific">Haemaphysalis longicornis</name>
    <name type="common">Bush tick</name>
    <dbReference type="NCBI Taxonomy" id="44386"/>
    <lineage>
        <taxon>Eukaryota</taxon>
        <taxon>Metazoa</taxon>
        <taxon>Ecdysozoa</taxon>
        <taxon>Arthropoda</taxon>
        <taxon>Chelicerata</taxon>
        <taxon>Arachnida</taxon>
        <taxon>Acari</taxon>
        <taxon>Parasitiformes</taxon>
        <taxon>Ixodida</taxon>
        <taxon>Ixodoidea</taxon>
        <taxon>Ixodidae</taxon>
        <taxon>Haemaphysalinae</taxon>
        <taxon>Haemaphysalis</taxon>
    </lineage>
</organism>
<protein>
    <submittedName>
        <fullName evidence="2">Uncharacterized protein</fullName>
    </submittedName>
</protein>
<name>A0A9J6GI85_HAELO</name>
<dbReference type="AlphaFoldDB" id="A0A9J6GI85"/>
<proteinExistence type="predicted"/>
<dbReference type="Proteomes" id="UP000821853">
    <property type="component" value="Unassembled WGS sequence"/>
</dbReference>
<accession>A0A9J6GI85</accession>
<comment type="caution">
    <text evidence="2">The sequence shown here is derived from an EMBL/GenBank/DDBJ whole genome shotgun (WGS) entry which is preliminary data.</text>
</comment>
<sequence length="102" mass="11214">MTKRNVPRSTGQRIGHLSHSRHGGENASPAPRTSAETSSPRRSNPDSLYQRHGLRYSRVRRERLTQPAGLDRTGRTDLGTGALESVTDGGNYRLNEKADTCA</sequence>
<dbReference type="VEuPathDB" id="VectorBase:HLOH_063411"/>
<keyword evidence="3" id="KW-1185">Reference proteome</keyword>